<dbReference type="SUPFAM" id="SSF55486">
    <property type="entry name" value="Metalloproteases ('zincins'), catalytic domain"/>
    <property type="match status" value="1"/>
</dbReference>
<dbReference type="EMBL" id="JAQQBR010001834">
    <property type="protein sequence ID" value="KAK0162310.1"/>
    <property type="molecule type" value="Genomic_DNA"/>
</dbReference>
<dbReference type="Proteomes" id="UP001168972">
    <property type="component" value="Unassembled WGS sequence"/>
</dbReference>
<evidence type="ECO:0000313" key="3">
    <source>
        <dbReference type="Proteomes" id="UP001168972"/>
    </source>
</evidence>
<dbReference type="PANTHER" id="PTHR11733">
    <property type="entry name" value="ZINC METALLOPROTEASE FAMILY M13 NEPRILYSIN-RELATED"/>
    <property type="match status" value="1"/>
</dbReference>
<dbReference type="InterPro" id="IPR024079">
    <property type="entry name" value="MetalloPept_cat_dom_sf"/>
</dbReference>
<organism evidence="2 3">
    <name type="scientific">Microctonus hyperodae</name>
    <name type="common">Parasitoid wasp</name>
    <dbReference type="NCBI Taxonomy" id="165561"/>
    <lineage>
        <taxon>Eukaryota</taxon>
        <taxon>Metazoa</taxon>
        <taxon>Ecdysozoa</taxon>
        <taxon>Arthropoda</taxon>
        <taxon>Hexapoda</taxon>
        <taxon>Insecta</taxon>
        <taxon>Pterygota</taxon>
        <taxon>Neoptera</taxon>
        <taxon>Endopterygota</taxon>
        <taxon>Hymenoptera</taxon>
        <taxon>Apocrita</taxon>
        <taxon>Ichneumonoidea</taxon>
        <taxon>Braconidae</taxon>
        <taxon>Euphorinae</taxon>
        <taxon>Microctonus</taxon>
    </lineage>
</organism>
<proteinExistence type="predicted"/>
<dbReference type="InterPro" id="IPR018497">
    <property type="entry name" value="Peptidase_M13_C"/>
</dbReference>
<comment type="caution">
    <text evidence="2">The sequence shown here is derived from an EMBL/GenBank/DDBJ whole genome shotgun (WGS) entry which is preliminary data.</text>
</comment>
<dbReference type="Pfam" id="PF01431">
    <property type="entry name" value="Peptidase_M13"/>
    <property type="match status" value="1"/>
</dbReference>
<name>A0AA39KHN0_MICHY</name>
<evidence type="ECO:0000259" key="1">
    <source>
        <dbReference type="Pfam" id="PF01431"/>
    </source>
</evidence>
<accession>A0AA39KHN0</accession>
<gene>
    <name evidence="2" type="ORF">PV327_008658</name>
</gene>
<dbReference type="PROSITE" id="PS51885">
    <property type="entry name" value="NEPRILYSIN"/>
    <property type="match status" value="1"/>
</dbReference>
<reference evidence="2" key="1">
    <citation type="journal article" date="2023" name="bioRxiv">
        <title>Scaffold-level genome assemblies of two parasitoid biocontrol wasps reveal the parthenogenesis mechanism and an associated novel virus.</title>
        <authorList>
            <person name="Inwood S."/>
            <person name="Skelly J."/>
            <person name="Guhlin J."/>
            <person name="Harrop T."/>
            <person name="Goldson S."/>
            <person name="Dearden P."/>
        </authorList>
    </citation>
    <scope>NUCLEOTIDE SEQUENCE</scope>
    <source>
        <strain evidence="2">Lincoln</strain>
        <tissue evidence="2">Whole body</tissue>
    </source>
</reference>
<reference evidence="2" key="2">
    <citation type="submission" date="2023-03" db="EMBL/GenBank/DDBJ databases">
        <authorList>
            <person name="Inwood S.N."/>
            <person name="Skelly J.G."/>
            <person name="Guhlin J."/>
            <person name="Harrop T.W.R."/>
            <person name="Goldson S.G."/>
            <person name="Dearden P.K."/>
        </authorList>
    </citation>
    <scope>NUCLEOTIDE SEQUENCE</scope>
    <source>
        <strain evidence="2">Lincoln</strain>
        <tissue evidence="2">Whole body</tissue>
    </source>
</reference>
<keyword evidence="3" id="KW-1185">Reference proteome</keyword>
<dbReference type="PANTHER" id="PTHR11733:SF224">
    <property type="entry name" value="NEPRILYSIN-2"/>
    <property type="match status" value="1"/>
</dbReference>
<sequence>MGNGQNSNFLSCQNWSKKHENEQSLPDLPFTSQQIFWISAATVWCVKYQPMFLENLIESDPHCPGEFRVLGSLSNMPPFAKDFNCPFGSNMNPKDKCEFL</sequence>
<dbReference type="InterPro" id="IPR000718">
    <property type="entry name" value="Peptidase_M13"/>
</dbReference>
<dbReference type="GO" id="GO:0005886">
    <property type="term" value="C:plasma membrane"/>
    <property type="evidence" value="ECO:0007669"/>
    <property type="project" value="TreeGrafter"/>
</dbReference>
<dbReference type="Gene3D" id="3.40.390.10">
    <property type="entry name" value="Collagenase (Catalytic Domain)"/>
    <property type="match status" value="1"/>
</dbReference>
<protein>
    <recommendedName>
        <fullName evidence="1">Peptidase M13 C-terminal domain-containing protein</fullName>
    </recommendedName>
</protein>
<evidence type="ECO:0000313" key="2">
    <source>
        <dbReference type="EMBL" id="KAK0162310.1"/>
    </source>
</evidence>
<dbReference type="GO" id="GO:0016485">
    <property type="term" value="P:protein processing"/>
    <property type="evidence" value="ECO:0007669"/>
    <property type="project" value="TreeGrafter"/>
</dbReference>
<dbReference type="AlphaFoldDB" id="A0AA39KHN0"/>
<dbReference type="GO" id="GO:0004222">
    <property type="term" value="F:metalloendopeptidase activity"/>
    <property type="evidence" value="ECO:0007669"/>
    <property type="project" value="InterPro"/>
</dbReference>
<feature type="domain" description="Peptidase M13 C-terminal" evidence="1">
    <location>
        <begin position="14"/>
        <end position="98"/>
    </location>
</feature>